<sequence>MCSSLPKAPMPTEPKIPGSSQCLWGAQIPPERTREGANERLGVLWVAGGNGSPQTTQNVRGKRIVCLPCLWRRRKLKSGVQKGVAQEEGAPFTEKAQVIRERERSELLIFVIGRPGGEESGAERIPFGIFGTGSWNPICKTKINSTCPTLIALRMIETSHSMSRPPDGTAIFIKNLLPYHHIPIPLYSTLEQPLSP</sequence>
<feature type="region of interest" description="Disordered" evidence="1">
    <location>
        <begin position="1"/>
        <end position="21"/>
    </location>
</feature>
<evidence type="ECO:0000313" key="2">
    <source>
        <dbReference type="EMBL" id="GIZ02485.1"/>
    </source>
</evidence>
<evidence type="ECO:0000313" key="3">
    <source>
        <dbReference type="Proteomes" id="UP001054945"/>
    </source>
</evidence>
<organism evidence="2 3">
    <name type="scientific">Caerostris extrusa</name>
    <name type="common">Bark spider</name>
    <name type="synonym">Caerostris bankana</name>
    <dbReference type="NCBI Taxonomy" id="172846"/>
    <lineage>
        <taxon>Eukaryota</taxon>
        <taxon>Metazoa</taxon>
        <taxon>Ecdysozoa</taxon>
        <taxon>Arthropoda</taxon>
        <taxon>Chelicerata</taxon>
        <taxon>Arachnida</taxon>
        <taxon>Araneae</taxon>
        <taxon>Araneomorphae</taxon>
        <taxon>Entelegynae</taxon>
        <taxon>Araneoidea</taxon>
        <taxon>Araneidae</taxon>
        <taxon>Caerostris</taxon>
    </lineage>
</organism>
<gene>
    <name evidence="2" type="ORF">CEXT_728701</name>
</gene>
<dbReference type="Proteomes" id="UP001054945">
    <property type="component" value="Unassembled WGS sequence"/>
</dbReference>
<evidence type="ECO:0000256" key="1">
    <source>
        <dbReference type="SAM" id="MobiDB-lite"/>
    </source>
</evidence>
<comment type="caution">
    <text evidence="2">The sequence shown here is derived from an EMBL/GenBank/DDBJ whole genome shotgun (WGS) entry which is preliminary data.</text>
</comment>
<name>A0AAV4Y8H8_CAEEX</name>
<proteinExistence type="predicted"/>
<keyword evidence="3" id="KW-1185">Reference proteome</keyword>
<dbReference type="AlphaFoldDB" id="A0AAV4Y8H8"/>
<protein>
    <submittedName>
        <fullName evidence="2">Uncharacterized protein</fullName>
    </submittedName>
</protein>
<dbReference type="EMBL" id="BPLR01018816">
    <property type="protein sequence ID" value="GIZ02485.1"/>
    <property type="molecule type" value="Genomic_DNA"/>
</dbReference>
<accession>A0AAV4Y8H8</accession>
<reference evidence="2 3" key="1">
    <citation type="submission" date="2021-06" db="EMBL/GenBank/DDBJ databases">
        <title>Caerostris extrusa draft genome.</title>
        <authorList>
            <person name="Kono N."/>
            <person name="Arakawa K."/>
        </authorList>
    </citation>
    <scope>NUCLEOTIDE SEQUENCE [LARGE SCALE GENOMIC DNA]</scope>
</reference>